<dbReference type="InterPro" id="IPR011913">
    <property type="entry name" value="RfaE_dom_I"/>
</dbReference>
<dbReference type="InterPro" id="IPR011611">
    <property type="entry name" value="PfkB_dom"/>
</dbReference>
<dbReference type="FunFam" id="3.40.1190.20:FF:000002">
    <property type="entry name" value="Bifunctional protein HldE"/>
    <property type="match status" value="1"/>
</dbReference>
<dbReference type="GO" id="GO:0033786">
    <property type="term" value="F:heptose-1-phosphate adenylyltransferase activity"/>
    <property type="evidence" value="ECO:0007669"/>
    <property type="project" value="TreeGrafter"/>
</dbReference>
<proteinExistence type="predicted"/>
<dbReference type="GO" id="GO:0016773">
    <property type="term" value="F:phosphotransferase activity, alcohol group as acceptor"/>
    <property type="evidence" value="ECO:0007669"/>
    <property type="project" value="InterPro"/>
</dbReference>
<evidence type="ECO:0000256" key="2">
    <source>
        <dbReference type="ARBA" id="ARBA00022777"/>
    </source>
</evidence>
<keyword evidence="5" id="KW-1185">Reference proteome</keyword>
<dbReference type="STRING" id="760142.Hipma_1494"/>
<evidence type="ECO:0000259" key="3">
    <source>
        <dbReference type="Pfam" id="PF00294"/>
    </source>
</evidence>
<dbReference type="OrthoDB" id="9802794at2"/>
<evidence type="ECO:0000313" key="4">
    <source>
        <dbReference type="EMBL" id="AEA34450.1"/>
    </source>
</evidence>
<dbReference type="PANTHER" id="PTHR46969:SF1">
    <property type="entry name" value="BIFUNCTIONAL PROTEIN HLDE"/>
    <property type="match status" value="1"/>
</dbReference>
<dbReference type="InterPro" id="IPR029056">
    <property type="entry name" value="Ribokinase-like"/>
</dbReference>
<organism evidence="4 5">
    <name type="scientific">Hippea maritima (strain ATCC 700847 / DSM 10411 / MH2)</name>
    <dbReference type="NCBI Taxonomy" id="760142"/>
    <lineage>
        <taxon>Bacteria</taxon>
        <taxon>Pseudomonadati</taxon>
        <taxon>Campylobacterota</taxon>
        <taxon>Desulfurellia</taxon>
        <taxon>Desulfurellales</taxon>
        <taxon>Hippeaceae</taxon>
        <taxon>Hippea</taxon>
    </lineage>
</organism>
<dbReference type="GO" id="GO:0033785">
    <property type="term" value="F:heptose 7-phosphate kinase activity"/>
    <property type="evidence" value="ECO:0007669"/>
    <property type="project" value="TreeGrafter"/>
</dbReference>
<dbReference type="HOGENOM" id="CLU_021150_0_1_7"/>
<sequence>MKIENLKNAKVAVVGDLICDKYVIGKVERISPEAPVPVVRVEKETYFLGGASNVALNLKSLGCDVHLFGVVGNDSCGRRLVSMIKKSGLNTDGVMVLSDRPTTLKTRVIAQSQQIVRFDREKILQVDKKYALQIASKVKEAGVNAVIVSDYGKGVVSEYLIKALLDLNVFVAVDPKINNAEAYRGVDIITPNLKEARDISGVEIEAFVNGIELAAKKIIKRTQCRYLLITQGEKGMSLFDKNGLIMYQASQARDVYDVTGAGDTVIAVLTAAISSGFDIKDAVKLSNAAAGIVVGKMGTATVSLGELEGNI</sequence>
<reference evidence="5" key="2">
    <citation type="submission" date="2011-03" db="EMBL/GenBank/DDBJ databases">
        <title>The complete genome of Hippea maritima DSM 10411.</title>
        <authorList>
            <consortium name="US DOE Joint Genome Institute (JGI-PGF)"/>
            <person name="Lucas S."/>
            <person name="Copeland A."/>
            <person name="Lapidus A."/>
            <person name="Bruce D."/>
            <person name="Goodwin L."/>
            <person name="Pitluck S."/>
            <person name="Peters L."/>
            <person name="Kyrpides N."/>
            <person name="Mavromatis K."/>
            <person name="Pagani I."/>
            <person name="Ivanova N."/>
            <person name="Mikhailova N."/>
            <person name="Lu M."/>
            <person name="Detter J.C."/>
            <person name="Tapia R."/>
            <person name="Han C."/>
            <person name="Land M."/>
            <person name="Hauser L."/>
            <person name="Markowitz V."/>
            <person name="Cheng J.-F."/>
            <person name="Hugenholtz P."/>
            <person name="Woyke T."/>
            <person name="Wu D."/>
            <person name="Spring S."/>
            <person name="Schroeder M."/>
            <person name="Brambilla E."/>
            <person name="Klenk H.-P."/>
            <person name="Eisen J.A."/>
        </authorList>
    </citation>
    <scope>NUCLEOTIDE SEQUENCE [LARGE SCALE GENOMIC DNA]</scope>
    <source>
        <strain evidence="5">ATCC 700847 / DSM 10411 / MH2</strain>
    </source>
</reference>
<feature type="domain" description="Carbohydrate kinase PfkB" evidence="3">
    <location>
        <begin position="9"/>
        <end position="301"/>
    </location>
</feature>
<dbReference type="CDD" id="cd01172">
    <property type="entry name" value="RfaE_like"/>
    <property type="match status" value="1"/>
</dbReference>
<reference evidence="4 5" key="1">
    <citation type="journal article" date="2011" name="Stand. Genomic Sci.">
        <title>Complete genome sequence of the thermophilic sulfur-reducer Hippea maritima type strain (MH(2)).</title>
        <authorList>
            <person name="Huntemann M."/>
            <person name="Lu M."/>
            <person name="Nolan M."/>
            <person name="Lapidus A."/>
            <person name="Lucas S."/>
            <person name="Hammon N."/>
            <person name="Deshpande S."/>
            <person name="Cheng J.F."/>
            <person name="Tapia R."/>
            <person name="Han C."/>
            <person name="Goodwin L."/>
            <person name="Pitluck S."/>
            <person name="Liolios K."/>
            <person name="Pagani I."/>
            <person name="Ivanova N."/>
            <person name="Ovchinikova G."/>
            <person name="Pati A."/>
            <person name="Chen A."/>
            <person name="Palaniappan K."/>
            <person name="Land M."/>
            <person name="Hauser L."/>
            <person name="Jeffries C.D."/>
            <person name="Detter J.C."/>
            <person name="Brambilla E.M."/>
            <person name="Rohde M."/>
            <person name="Spring S."/>
            <person name="Goker M."/>
            <person name="Woyke T."/>
            <person name="Bristow J."/>
            <person name="Eisen J.A."/>
            <person name="Markowitz V."/>
            <person name="Hugenholtz P."/>
            <person name="Kyrpides N.C."/>
            <person name="Klenk H.P."/>
            <person name="Mavromatis K."/>
        </authorList>
    </citation>
    <scope>NUCLEOTIDE SEQUENCE [LARGE SCALE GENOMIC DNA]</scope>
    <source>
        <strain evidence="5">ATCC 700847 / DSM 10411 / MH2</strain>
    </source>
</reference>
<dbReference type="FunCoup" id="F2LTS4">
    <property type="interactions" value="255"/>
</dbReference>
<name>F2LTS4_HIPMA</name>
<dbReference type="RefSeq" id="WP_013682479.1">
    <property type="nucleotide sequence ID" value="NC_015318.1"/>
</dbReference>
<dbReference type="AlphaFoldDB" id="F2LTS4"/>
<dbReference type="Pfam" id="PF00294">
    <property type="entry name" value="PfkB"/>
    <property type="match status" value="1"/>
</dbReference>
<keyword evidence="1" id="KW-0808">Transferase</keyword>
<dbReference type="SUPFAM" id="SSF53613">
    <property type="entry name" value="Ribokinase-like"/>
    <property type="match status" value="1"/>
</dbReference>
<dbReference type="InParanoid" id="F2LTS4"/>
<dbReference type="Gene3D" id="3.40.1190.20">
    <property type="match status" value="1"/>
</dbReference>
<dbReference type="PANTHER" id="PTHR46969">
    <property type="entry name" value="BIFUNCTIONAL PROTEIN HLDE"/>
    <property type="match status" value="1"/>
</dbReference>
<keyword evidence="2" id="KW-0418">Kinase</keyword>
<dbReference type="EMBL" id="CP002606">
    <property type="protein sequence ID" value="AEA34450.1"/>
    <property type="molecule type" value="Genomic_DNA"/>
</dbReference>
<protein>
    <submittedName>
        <fullName evidence="4">RfaE bifunctional protein</fullName>
    </submittedName>
</protein>
<evidence type="ECO:0000313" key="5">
    <source>
        <dbReference type="Proteomes" id="UP000008139"/>
    </source>
</evidence>
<dbReference type="Proteomes" id="UP000008139">
    <property type="component" value="Chromosome"/>
</dbReference>
<gene>
    <name evidence="4" type="ordered locus">Hipma_1494</name>
</gene>
<dbReference type="KEGG" id="hmr:Hipma_1494"/>
<dbReference type="GO" id="GO:0005829">
    <property type="term" value="C:cytosol"/>
    <property type="evidence" value="ECO:0007669"/>
    <property type="project" value="TreeGrafter"/>
</dbReference>
<dbReference type="eggNOG" id="COG2870">
    <property type="taxonomic scope" value="Bacteria"/>
</dbReference>
<evidence type="ECO:0000256" key="1">
    <source>
        <dbReference type="ARBA" id="ARBA00022679"/>
    </source>
</evidence>
<dbReference type="NCBIfam" id="TIGR02198">
    <property type="entry name" value="rfaE_dom_I"/>
    <property type="match status" value="1"/>
</dbReference>
<accession>F2LTS4</accession>
<dbReference type="PROSITE" id="PS00583">
    <property type="entry name" value="PFKB_KINASES_1"/>
    <property type="match status" value="1"/>
</dbReference>
<dbReference type="InterPro" id="IPR002173">
    <property type="entry name" value="Carboh/pur_kinase_PfkB_CS"/>
</dbReference>